<evidence type="ECO:0000256" key="4">
    <source>
        <dbReference type="ARBA" id="ARBA00023026"/>
    </source>
</evidence>
<dbReference type="GO" id="GO:0030435">
    <property type="term" value="P:sporulation resulting in formation of a cellular spore"/>
    <property type="evidence" value="ECO:0007669"/>
    <property type="project" value="UniProtKB-KW"/>
</dbReference>
<evidence type="ECO:0000259" key="7">
    <source>
        <dbReference type="Pfam" id="PF00555"/>
    </source>
</evidence>
<evidence type="ECO:0000256" key="2">
    <source>
        <dbReference type="ARBA" id="ARBA00022656"/>
    </source>
</evidence>
<evidence type="ECO:0000313" key="11">
    <source>
        <dbReference type="Proteomes" id="UP000002154"/>
    </source>
</evidence>
<name>A9VV88_BACMK</name>
<dbReference type="EMBL" id="CP000904">
    <property type="protein sequence ID" value="ABY46520.1"/>
    <property type="molecule type" value="Genomic_DNA"/>
</dbReference>
<dbReference type="Gene3D" id="2.100.10.10">
    <property type="entry name" value="Pesticidal crystal protein, central domain"/>
    <property type="match status" value="1"/>
</dbReference>
<feature type="region of interest" description="Disordered" evidence="6">
    <location>
        <begin position="30"/>
        <end position="49"/>
    </location>
</feature>
<dbReference type="SUPFAM" id="SSF49785">
    <property type="entry name" value="Galactose-binding domain-like"/>
    <property type="match status" value="1"/>
</dbReference>
<feature type="domain" description="Pesticidal crystal protein" evidence="9">
    <location>
        <begin position="86"/>
        <end position="289"/>
    </location>
</feature>
<sequence>MNSNNKTNPNVIGTSSDQSLLTNSVKKTLANDQSNPLQHRDSNDCLSVSEGNRDSLNHDVFISAPGLVDTTANITSAILSALGVPMLGTVVKLYSKLFGFLWGSTPGQDPWKELMDRVEVLIDQKLTEYARSKALAELEGLQNVMKSYVDALESWQNNSRNSQTRLLVQQRLVVADSQFKQAMPSFAIKDYEVSLLPVYTQAANLHLLLLRDSQIFGKDWGMPQHEIDLFYKEHLECIEKYSDHCVEWYHTGLNKLKSSTAKDWIDYNRFRREMTVAVLDIVALLPKYDVHMYPMPIHAELTREIYTDPVGSYLPYKGNFKDVMSWYEMTKAYRQPTFQDLENLILKPSRFTWLKDLKMYTRKRQNGKYEYYNYWVGHQLEKALIGEKYVRETTISGEITSEEDTFTFEDYDIHRVLCNYIGRYDNSLVGVNQVEFHYLDNNTPRKKEYKKDIRVTNQSQKIIDSEEELLSHRLSYVESFDLYWNHKNEKGGTIPVFGWTHHSVAPKNIIYEDKITVISATKASGYFTSEVIQGPGYSGGGLIKGSKSMGNIPLTPPRDAHNKNYRLRIRYAADSDDLLKMTFTSGIGPAKYQTPYQATMKKGDSFKYNSFQYVEKVVTISSSINGINFSAGSGFYLDKVEFIPVNEN</sequence>
<accession>A9VV88</accession>
<dbReference type="KEGG" id="bwe:BcerKBAB4_5538"/>
<feature type="domain" description="Pesticidal crystal protein" evidence="8">
    <location>
        <begin position="515"/>
        <end position="646"/>
    </location>
</feature>
<dbReference type="GO" id="GO:0005102">
    <property type="term" value="F:signaling receptor binding"/>
    <property type="evidence" value="ECO:0007669"/>
    <property type="project" value="InterPro"/>
</dbReference>
<proteinExistence type="inferred from homology"/>
<dbReference type="InterPro" id="IPR036399">
    <property type="entry name" value="Pest_cryst_cen_dom_sf"/>
</dbReference>
<reference evidence="10 11" key="1">
    <citation type="journal article" date="2008" name="Chem. Biol. Interact.">
        <title>Extending the Bacillus cereus group genomics to putative food-borne pathogens of different toxicity.</title>
        <authorList>
            <person name="Lapidus A."/>
            <person name="Goltsman E."/>
            <person name="Auger S."/>
            <person name="Galleron N."/>
            <person name="Segurens B."/>
            <person name="Dossat C."/>
            <person name="Land M.L."/>
            <person name="Broussolle V."/>
            <person name="Brillard J."/>
            <person name="Guinebretiere M.H."/>
            <person name="Sanchis V."/>
            <person name="Nguen-The C."/>
            <person name="Lereclus D."/>
            <person name="Richardson P."/>
            <person name="Wincker P."/>
            <person name="Weissenbach J."/>
            <person name="Ehrlich S.D."/>
            <person name="Sorokin A."/>
        </authorList>
    </citation>
    <scope>NUCLEOTIDE SEQUENCE [LARGE SCALE GENOMIC DNA]</scope>
    <source>
        <strain evidence="10 11">KBAB4</strain>
        <plasmid evidence="10 11">pBWB401</plasmid>
    </source>
</reference>
<dbReference type="InterPro" id="IPR038979">
    <property type="entry name" value="Pest_crys"/>
</dbReference>
<keyword evidence="10" id="KW-0614">Plasmid</keyword>
<dbReference type="InterPro" id="IPR001178">
    <property type="entry name" value="Pest_cryst_dom_II"/>
</dbReference>
<dbReference type="AlphaFoldDB" id="A9VV88"/>
<dbReference type="PANTHER" id="PTHR37003:SF2">
    <property type="entry name" value="PESTICIDAL CRYSTAL PROTEIN N-TERMINAL DOMAIN-CONTAINING PROTEIN"/>
    <property type="match status" value="1"/>
</dbReference>
<dbReference type="InterPro" id="IPR008979">
    <property type="entry name" value="Galactose-bd-like_sf"/>
</dbReference>
<keyword evidence="4" id="KW-0843">Virulence</keyword>
<dbReference type="Pfam" id="PF03945">
    <property type="entry name" value="Endotoxin_N"/>
    <property type="match status" value="1"/>
</dbReference>
<dbReference type="Proteomes" id="UP000002154">
    <property type="component" value="Plasmid pBWB401"/>
</dbReference>
<organism evidence="10 11">
    <name type="scientific">Bacillus mycoides (strain KBAB4)</name>
    <name type="common">Bacillus weihenstephanensis</name>
    <dbReference type="NCBI Taxonomy" id="315730"/>
    <lineage>
        <taxon>Bacteria</taxon>
        <taxon>Bacillati</taxon>
        <taxon>Bacillota</taxon>
        <taxon>Bacilli</taxon>
        <taxon>Bacillales</taxon>
        <taxon>Bacillaceae</taxon>
        <taxon>Bacillus</taxon>
        <taxon>Bacillus cereus group</taxon>
    </lineage>
</organism>
<comment type="similarity">
    <text evidence="1">Belongs to the delta endotoxin family.</text>
</comment>
<dbReference type="GO" id="GO:0090729">
    <property type="term" value="F:toxin activity"/>
    <property type="evidence" value="ECO:0007669"/>
    <property type="project" value="UniProtKB-KW"/>
</dbReference>
<evidence type="ECO:0000259" key="9">
    <source>
        <dbReference type="Pfam" id="PF03945"/>
    </source>
</evidence>
<protein>
    <recommendedName>
        <fullName evidence="5">Crystaline entomocidal protoxin</fullName>
    </recommendedName>
</protein>
<dbReference type="Pfam" id="PF00555">
    <property type="entry name" value="Endotoxin_M"/>
    <property type="match status" value="1"/>
</dbReference>
<dbReference type="GO" id="GO:0001907">
    <property type="term" value="P:symbiont-mediated killing of host cell"/>
    <property type="evidence" value="ECO:0007669"/>
    <property type="project" value="InterPro"/>
</dbReference>
<dbReference type="PANTHER" id="PTHR37003">
    <property type="entry name" value="ENDOTOXIN_N DOMAIN-CONTAINING PROTEIN-RELATED"/>
    <property type="match status" value="1"/>
</dbReference>
<dbReference type="InterPro" id="IPR005639">
    <property type="entry name" value="Pest_crys_dom_I"/>
</dbReference>
<dbReference type="Gene3D" id="1.20.190.10">
    <property type="entry name" value="Pesticidal crystal protein, N-terminal domain"/>
    <property type="match status" value="1"/>
</dbReference>
<dbReference type="Gene3D" id="2.60.120.260">
    <property type="entry name" value="Galactose-binding domain-like"/>
    <property type="match status" value="1"/>
</dbReference>
<dbReference type="HOGENOM" id="CLU_016416_0_0_9"/>
<dbReference type="InterPro" id="IPR005638">
    <property type="entry name" value="Pest_crys_dom-III"/>
</dbReference>
<evidence type="ECO:0000313" key="10">
    <source>
        <dbReference type="EMBL" id="ABY46520.1"/>
    </source>
</evidence>
<dbReference type="InterPro" id="IPR036716">
    <property type="entry name" value="Pest_crys_N_sf"/>
</dbReference>
<geneLocation type="plasmid" evidence="10 11">
    <name>pBWB401</name>
</geneLocation>
<dbReference type="CDD" id="cd04085">
    <property type="entry name" value="delta_endotoxin_C"/>
    <property type="match status" value="1"/>
</dbReference>
<dbReference type="Pfam" id="PF03944">
    <property type="entry name" value="Endotoxin_C"/>
    <property type="match status" value="1"/>
</dbReference>
<dbReference type="eggNOG" id="ENOG5032XGN">
    <property type="taxonomic scope" value="Bacteria"/>
</dbReference>
<keyword evidence="3" id="KW-0749">Sporulation</keyword>
<evidence type="ECO:0000256" key="1">
    <source>
        <dbReference type="ARBA" id="ARBA00007819"/>
    </source>
</evidence>
<dbReference type="SUPFAM" id="SSF51096">
    <property type="entry name" value="delta-Endotoxin (insectocide), middle domain"/>
    <property type="match status" value="1"/>
</dbReference>
<evidence type="ECO:0000256" key="5">
    <source>
        <dbReference type="ARBA" id="ARBA00029653"/>
    </source>
</evidence>
<feature type="domain" description="Pesticidal crystal protein" evidence="7">
    <location>
        <begin position="299"/>
        <end position="504"/>
    </location>
</feature>
<evidence type="ECO:0000256" key="3">
    <source>
        <dbReference type="ARBA" id="ARBA00022969"/>
    </source>
</evidence>
<evidence type="ECO:0000256" key="6">
    <source>
        <dbReference type="SAM" id="MobiDB-lite"/>
    </source>
</evidence>
<evidence type="ECO:0000259" key="8">
    <source>
        <dbReference type="Pfam" id="PF03944"/>
    </source>
</evidence>
<dbReference type="SUPFAM" id="SSF56849">
    <property type="entry name" value="delta-Endotoxin (insectocide), N-terminal domain"/>
    <property type="match status" value="1"/>
</dbReference>
<keyword evidence="2" id="KW-0800">Toxin</keyword>
<gene>
    <name evidence="10" type="ordered locus">BcerKBAB4_5538</name>
</gene>
<dbReference type="RefSeq" id="WP_012259841.1">
    <property type="nucleotide sequence ID" value="NC_010180.1"/>
</dbReference>